<evidence type="ECO:0000313" key="2">
    <source>
        <dbReference type="Proteomes" id="UP000000771"/>
    </source>
</evidence>
<dbReference type="EMBL" id="CP001631">
    <property type="protein sequence ID" value="ACU52992.1"/>
    <property type="molecule type" value="Genomic_DNA"/>
</dbReference>
<keyword evidence="2" id="KW-1185">Reference proteome</keyword>
<dbReference type="OrthoDB" id="6637160at2"/>
<sequence>MLVVFGLDANVGRKRVAAALTRAVPGTRLLVELGVSGTTWSMAGAEFQKRTPTLETIYEVLRERNDGMRRVRVHLDTVVGALSDLESARPISAADASRRDVVPVVRAPVSSTEAAERALEFGSALVELFVQLERSSVLGPTTVLADAGWVAPGLVGQAAWAAAASDLVLVVGERPVAIASLGYFERAFPQARVWVVALAAGRRRRRLAEVARFALRARHGVEVIAVEPDQLGSGTALEQVLEPIVMGSAGSTLGELGA</sequence>
<dbReference type="RefSeq" id="WP_012784111.1">
    <property type="nucleotide sequence ID" value="NC_013124.1"/>
</dbReference>
<dbReference type="STRING" id="525909.Afer_0017"/>
<gene>
    <name evidence="1" type="ordered locus">Afer_0017</name>
</gene>
<reference evidence="1 2" key="1">
    <citation type="journal article" date="2009" name="Stand. Genomic Sci.">
        <title>Complete genome sequence of Acidimicrobium ferrooxidans type strain (ICP).</title>
        <authorList>
            <person name="Clum A."/>
            <person name="Nolan M."/>
            <person name="Lang E."/>
            <person name="Glavina Del Rio T."/>
            <person name="Tice H."/>
            <person name="Copeland A."/>
            <person name="Cheng J.F."/>
            <person name="Lucas S."/>
            <person name="Chen F."/>
            <person name="Bruce D."/>
            <person name="Goodwin L."/>
            <person name="Pitluck S."/>
            <person name="Ivanova N."/>
            <person name="Mavrommatis K."/>
            <person name="Mikhailova N."/>
            <person name="Pati A."/>
            <person name="Chen A."/>
            <person name="Palaniappan K."/>
            <person name="Goker M."/>
            <person name="Spring S."/>
            <person name="Land M."/>
            <person name="Hauser L."/>
            <person name="Chang Y.J."/>
            <person name="Jeffries C.C."/>
            <person name="Chain P."/>
            <person name="Bristow J."/>
            <person name="Eisen J.A."/>
            <person name="Markowitz V."/>
            <person name="Hugenholtz P."/>
            <person name="Kyrpides N.C."/>
            <person name="Klenk H.P."/>
            <person name="Lapidus A."/>
        </authorList>
    </citation>
    <scope>NUCLEOTIDE SEQUENCE [LARGE SCALE GENOMIC DNA]</scope>
    <source>
        <strain evidence="2">DSM 10331 / JCM 15462 / NBRC 103882 / ICP</strain>
    </source>
</reference>
<name>C7M1E3_ACIFD</name>
<dbReference type="KEGG" id="afo:Afer_0017"/>
<dbReference type="Proteomes" id="UP000000771">
    <property type="component" value="Chromosome"/>
</dbReference>
<dbReference type="HOGENOM" id="CLU_1076162_0_0_11"/>
<proteinExistence type="predicted"/>
<protein>
    <submittedName>
        <fullName evidence="1">Uncharacterized protein</fullName>
    </submittedName>
</protein>
<evidence type="ECO:0000313" key="1">
    <source>
        <dbReference type="EMBL" id="ACU52992.1"/>
    </source>
</evidence>
<dbReference type="AlphaFoldDB" id="C7M1E3"/>
<organism evidence="1 2">
    <name type="scientific">Acidimicrobium ferrooxidans (strain DSM 10331 / JCM 15462 / NBRC 103882 / ICP)</name>
    <dbReference type="NCBI Taxonomy" id="525909"/>
    <lineage>
        <taxon>Bacteria</taxon>
        <taxon>Bacillati</taxon>
        <taxon>Actinomycetota</taxon>
        <taxon>Acidimicrobiia</taxon>
        <taxon>Acidimicrobiales</taxon>
        <taxon>Acidimicrobiaceae</taxon>
        <taxon>Acidimicrobium</taxon>
    </lineage>
</organism>
<accession>C7M1E3</accession>